<proteinExistence type="predicted"/>
<accession>G0N241</accession>
<dbReference type="EMBL" id="GL379829">
    <property type="protein sequence ID" value="EGT50562.1"/>
    <property type="molecule type" value="Genomic_DNA"/>
</dbReference>
<name>G0N241_CAEBE</name>
<protein>
    <recommendedName>
        <fullName evidence="3">F-box associated domain-containing protein</fullName>
    </recommendedName>
</protein>
<dbReference type="HOGENOM" id="CLU_1769703_0_0_1"/>
<dbReference type="Proteomes" id="UP000008068">
    <property type="component" value="Unassembled WGS sequence"/>
</dbReference>
<reference evidence="2" key="1">
    <citation type="submission" date="2011-07" db="EMBL/GenBank/DDBJ databases">
        <authorList>
            <consortium name="Caenorhabditis brenneri Sequencing and Analysis Consortium"/>
            <person name="Wilson R.K."/>
        </authorList>
    </citation>
    <scope>NUCLEOTIDE SEQUENCE [LARGE SCALE GENOMIC DNA]</scope>
    <source>
        <strain evidence="2">PB2801</strain>
    </source>
</reference>
<sequence length="147" mass="16854">MIQSKPKAPVQVQFKKTVINCAPPYWLENFYCLKVDNFNQSPAPWFSPEHLRFFEGTHLILGQSGLRAEDMEQFLDGWLADSHPHLETIILNEFQSSPTSFDKFASSLVRSYGGGNWNRSSTFHLERPSDGRIACVKITRDLFVFVV</sequence>
<dbReference type="AlphaFoldDB" id="G0N241"/>
<gene>
    <name evidence="1" type="ORF">CAEBREN_22083</name>
</gene>
<evidence type="ECO:0008006" key="3">
    <source>
        <dbReference type="Google" id="ProtNLM"/>
    </source>
</evidence>
<evidence type="ECO:0000313" key="2">
    <source>
        <dbReference type="Proteomes" id="UP000008068"/>
    </source>
</evidence>
<evidence type="ECO:0000313" key="1">
    <source>
        <dbReference type="EMBL" id="EGT50562.1"/>
    </source>
</evidence>
<organism evidence="2">
    <name type="scientific">Caenorhabditis brenneri</name>
    <name type="common">Nematode worm</name>
    <dbReference type="NCBI Taxonomy" id="135651"/>
    <lineage>
        <taxon>Eukaryota</taxon>
        <taxon>Metazoa</taxon>
        <taxon>Ecdysozoa</taxon>
        <taxon>Nematoda</taxon>
        <taxon>Chromadorea</taxon>
        <taxon>Rhabditida</taxon>
        <taxon>Rhabditina</taxon>
        <taxon>Rhabditomorpha</taxon>
        <taxon>Rhabditoidea</taxon>
        <taxon>Rhabditidae</taxon>
        <taxon>Peloderinae</taxon>
        <taxon>Caenorhabditis</taxon>
    </lineage>
</organism>
<keyword evidence="2" id="KW-1185">Reference proteome</keyword>
<dbReference type="InParanoid" id="G0N241"/>